<proteinExistence type="predicted"/>
<feature type="non-terminal residue" evidence="1">
    <location>
        <position position="57"/>
    </location>
</feature>
<reference evidence="1 2" key="1">
    <citation type="submission" date="2019-11" db="EMBL/GenBank/DDBJ databases">
        <title>Acidiferrimicrobium australis gen. nov., sp. nov., an acidophilic and obligately heterotrophic, member of the Actinobacteria that catalyses dissimilatory oxido- reduction of iron isolated from metal-rich acidic water in Chile.</title>
        <authorList>
            <person name="Gonzalez D."/>
            <person name="Huber K."/>
            <person name="Hedrich S."/>
            <person name="Rojas-Villalobos C."/>
            <person name="Quatrini R."/>
            <person name="Dinamarca M.A."/>
            <person name="Schwarz A."/>
            <person name="Canales C."/>
            <person name="Nancucheo I."/>
        </authorList>
    </citation>
    <scope>NUCLEOTIDE SEQUENCE [LARGE SCALE GENOMIC DNA]</scope>
    <source>
        <strain evidence="1 2">USS-CCA1</strain>
    </source>
</reference>
<evidence type="ECO:0000313" key="2">
    <source>
        <dbReference type="Proteomes" id="UP000437736"/>
    </source>
</evidence>
<dbReference type="Proteomes" id="UP000437736">
    <property type="component" value="Unassembled WGS sequence"/>
</dbReference>
<evidence type="ECO:0000313" key="1">
    <source>
        <dbReference type="EMBL" id="MST35080.1"/>
    </source>
</evidence>
<comment type="caution">
    <text evidence="1">The sequence shown here is derived from an EMBL/GenBank/DDBJ whole genome shotgun (WGS) entry which is preliminary data.</text>
</comment>
<dbReference type="EMBL" id="WJHE01001415">
    <property type="protein sequence ID" value="MST35080.1"/>
    <property type="molecule type" value="Genomic_DNA"/>
</dbReference>
<sequence length="57" mass="5906">MADQAPPTTPAAGPGDRRALVVMTVAHGIQHFYVAGLALTYPFVVADLHVSYAVLGA</sequence>
<gene>
    <name evidence="1" type="ORF">GHK86_20410</name>
</gene>
<keyword evidence="2" id="KW-1185">Reference proteome</keyword>
<accession>A0ABW9QYZ1</accession>
<name>A0ABW9QYZ1_9ACTN</name>
<protein>
    <submittedName>
        <fullName evidence="1">Pyrroloquinoline quinone biosynthesis protein PqqB</fullName>
    </submittedName>
</protein>
<organism evidence="1 2">
    <name type="scientific">Acidiferrimicrobium australe</name>
    <dbReference type="NCBI Taxonomy" id="2664430"/>
    <lineage>
        <taxon>Bacteria</taxon>
        <taxon>Bacillati</taxon>
        <taxon>Actinomycetota</taxon>
        <taxon>Acidimicrobiia</taxon>
        <taxon>Acidimicrobiales</taxon>
        <taxon>Acidimicrobiaceae</taxon>
        <taxon>Acidiferrimicrobium</taxon>
    </lineage>
</organism>